<evidence type="ECO:0000256" key="1">
    <source>
        <dbReference type="ARBA" id="ARBA00005251"/>
    </source>
</evidence>
<comment type="subcellular location">
    <subcellularLocation>
        <location evidence="4">Plastid</location>
        <location evidence="4">Chloroplast</location>
    </subcellularLocation>
</comment>
<dbReference type="Gene3D" id="3.30.230.10">
    <property type="match status" value="1"/>
</dbReference>
<dbReference type="FunFam" id="3.30.230.10:FF:000001">
    <property type="entry name" value="30S ribosomal protein S9"/>
    <property type="match status" value="1"/>
</dbReference>
<dbReference type="InterPro" id="IPR020568">
    <property type="entry name" value="Ribosomal_Su5_D2-typ_SF"/>
</dbReference>
<keyword evidence="6" id="KW-0934">Plastid</keyword>
<comment type="similarity">
    <text evidence="1 4 5">Belongs to the universal ribosomal protein uS9 family.</text>
</comment>
<evidence type="ECO:0000256" key="4">
    <source>
        <dbReference type="HAMAP-Rule" id="MF_00532"/>
    </source>
</evidence>
<dbReference type="EMBL" id="KT223519">
    <property type="protein sequence ID" value="AMD08047.1"/>
    <property type="molecule type" value="Genomic_DNA"/>
</dbReference>
<dbReference type="HAMAP" id="MF_00532_B">
    <property type="entry name" value="Ribosomal_uS9_B"/>
    <property type="match status" value="1"/>
</dbReference>
<dbReference type="AlphaFoldDB" id="A0A1B0UL05"/>
<keyword evidence="2 4" id="KW-0689">Ribosomal protein</keyword>
<dbReference type="InterPro" id="IPR023035">
    <property type="entry name" value="Ribosomal_uS9_bac/plastid"/>
</dbReference>
<organism evidence="6">
    <name type="scientific">Euglena mutabilis</name>
    <dbReference type="NCBI Taxonomy" id="38275"/>
    <lineage>
        <taxon>Eukaryota</taxon>
        <taxon>Discoba</taxon>
        <taxon>Euglenozoa</taxon>
        <taxon>Euglenida</taxon>
        <taxon>Spirocuta</taxon>
        <taxon>Euglenophyceae</taxon>
        <taxon>Euglenales</taxon>
        <taxon>Euglenaceae</taxon>
        <taxon>Euglena</taxon>
    </lineage>
</organism>
<evidence type="ECO:0000256" key="5">
    <source>
        <dbReference type="RuleBase" id="RU003815"/>
    </source>
</evidence>
<dbReference type="PANTHER" id="PTHR21569">
    <property type="entry name" value="RIBOSOMAL PROTEIN S9"/>
    <property type="match status" value="1"/>
</dbReference>
<protein>
    <recommendedName>
        <fullName evidence="4">Small ribosomal subunit protein uS9c</fullName>
    </recommendedName>
</protein>
<evidence type="ECO:0000256" key="2">
    <source>
        <dbReference type="ARBA" id="ARBA00022980"/>
    </source>
</evidence>
<sequence>MIIKTVGRRKCSVAVVKLIRGEGNISVNEKDLVEYFQNNPKFIRAVQAPLFVLGLEKSYDLFITSFGGGLNGQSEAIRLSISRSLYNLLDENNRKILKSSGYLTRNSSVKERRKYGLKKARKASQFSKR</sequence>
<dbReference type="GO" id="GO:0003723">
    <property type="term" value="F:RNA binding"/>
    <property type="evidence" value="ECO:0007669"/>
    <property type="project" value="TreeGrafter"/>
</dbReference>
<dbReference type="GO" id="GO:0003735">
    <property type="term" value="F:structural constituent of ribosome"/>
    <property type="evidence" value="ECO:0007669"/>
    <property type="project" value="InterPro"/>
</dbReference>
<keyword evidence="3 4" id="KW-0687">Ribonucleoprotein</keyword>
<geneLocation type="chloroplast" evidence="6"/>
<name>A0A1B0UL05_EUGMU</name>
<dbReference type="PANTHER" id="PTHR21569:SF1">
    <property type="entry name" value="SMALL RIBOSOMAL SUBUNIT PROTEIN US9M"/>
    <property type="match status" value="1"/>
</dbReference>
<dbReference type="GO" id="GO:0006412">
    <property type="term" value="P:translation"/>
    <property type="evidence" value="ECO:0007669"/>
    <property type="project" value="UniProtKB-UniRule"/>
</dbReference>
<dbReference type="InterPro" id="IPR014721">
    <property type="entry name" value="Ribsml_uS5_D2-typ_fold_subgr"/>
</dbReference>
<dbReference type="InterPro" id="IPR000754">
    <property type="entry name" value="Ribosomal_uS9"/>
</dbReference>
<keyword evidence="6" id="KW-0150">Chloroplast</keyword>
<accession>A0A1B0UL05</accession>
<dbReference type="PROSITE" id="PS00360">
    <property type="entry name" value="RIBOSOMAL_S9"/>
    <property type="match status" value="1"/>
</dbReference>
<dbReference type="GO" id="GO:0009507">
    <property type="term" value="C:chloroplast"/>
    <property type="evidence" value="ECO:0007669"/>
    <property type="project" value="UniProtKB-SubCell"/>
</dbReference>
<dbReference type="GO" id="GO:0015935">
    <property type="term" value="C:small ribosomal subunit"/>
    <property type="evidence" value="ECO:0007669"/>
    <property type="project" value="TreeGrafter"/>
</dbReference>
<gene>
    <name evidence="4 6" type="primary">rps9</name>
</gene>
<evidence type="ECO:0000313" key="6">
    <source>
        <dbReference type="EMBL" id="AMD08047.1"/>
    </source>
</evidence>
<dbReference type="NCBIfam" id="NF001099">
    <property type="entry name" value="PRK00132.1"/>
    <property type="match status" value="1"/>
</dbReference>
<dbReference type="SUPFAM" id="SSF54211">
    <property type="entry name" value="Ribosomal protein S5 domain 2-like"/>
    <property type="match status" value="1"/>
</dbReference>
<dbReference type="InterPro" id="IPR020574">
    <property type="entry name" value="Ribosomal_uS9_CS"/>
</dbReference>
<dbReference type="Pfam" id="PF00380">
    <property type="entry name" value="Ribosomal_S9"/>
    <property type="match status" value="1"/>
</dbReference>
<evidence type="ECO:0000256" key="3">
    <source>
        <dbReference type="ARBA" id="ARBA00023274"/>
    </source>
</evidence>
<proteinExistence type="inferred from homology"/>
<reference evidence="6" key="1">
    <citation type="journal article" date="2016" name="J. Eukaryot. Microbiol.">
        <title>The Chloroplast Genome of Euglena mutabilis-Cluster Arrangement, Intron Analysis, and Intrageneric Trends.</title>
        <authorList>
            <person name="Dabbagh N."/>
            <person name="Preisfeld A."/>
        </authorList>
    </citation>
    <scope>NUCLEOTIDE SEQUENCE</scope>
</reference>